<reference evidence="1" key="1">
    <citation type="submission" date="2016-03" db="EMBL/GenBank/DDBJ databases">
        <title>Gut transcriptome analysis on engorged females of Ornithodoros mimon (Acari: Argasidae) and phylogenetic inferences of soft ticks.</title>
        <authorList>
            <person name="Landulfo G.A."/>
            <person name="Giovanni D."/>
            <person name="Carvalho E."/>
            <person name="Junqueira-de-Azevedo I."/>
            <person name="Patane J."/>
            <person name="Mendoca R."/>
            <person name="Barros-Battesti D."/>
        </authorList>
    </citation>
    <scope>NUCLEOTIDE SEQUENCE</scope>
    <source>
        <strain evidence="1">Females</strain>
        <tissue evidence="1">Gut</tissue>
    </source>
</reference>
<feature type="non-terminal residue" evidence="1">
    <location>
        <position position="185"/>
    </location>
</feature>
<organism evidence="1">
    <name type="scientific">Alectorobius mimon</name>
    <dbReference type="NCBI Taxonomy" id="360319"/>
    <lineage>
        <taxon>Eukaryota</taxon>
        <taxon>Metazoa</taxon>
        <taxon>Ecdysozoa</taxon>
        <taxon>Arthropoda</taxon>
        <taxon>Chelicerata</taxon>
        <taxon>Arachnida</taxon>
        <taxon>Acari</taxon>
        <taxon>Parasitiformes</taxon>
        <taxon>Ixodida</taxon>
        <taxon>Ixodoidea</taxon>
        <taxon>Argasidae</taxon>
        <taxon>Ornithodorinae</taxon>
        <taxon>Alectorobius</taxon>
    </lineage>
</organism>
<feature type="non-terminal residue" evidence="1">
    <location>
        <position position="1"/>
    </location>
</feature>
<dbReference type="EMBL" id="GEIB01000419">
    <property type="protein sequence ID" value="JAR87451.1"/>
    <property type="molecule type" value="Transcribed_RNA"/>
</dbReference>
<name>A0A147B9L8_9ACAR</name>
<proteinExistence type="predicted"/>
<sequence length="185" mass="20782">VDAIPVGEFATGNVAHDELEVAVADRSIIFGLVDIDQEFRPLRRFQVQEGVPVVDAVDVAQVRDVATGKMIERRQPIRDMDETVVGRPPGNVEERTPDECWTSHPSFPRRFLLTFKGPRGPMVGYDSFHVGSVVRRENYDRIFQHALAVQGTEDLSDRHVEPLDHSGKLGSFFVSDIGEVRYVLL</sequence>
<protein>
    <submittedName>
        <fullName evidence="1">Arylsulfatase b</fullName>
    </submittedName>
</protein>
<accession>A0A147B9L8</accession>
<evidence type="ECO:0000313" key="1">
    <source>
        <dbReference type="EMBL" id="JAR87451.1"/>
    </source>
</evidence>
<dbReference type="AlphaFoldDB" id="A0A147B9L8"/>